<evidence type="ECO:0000313" key="1">
    <source>
        <dbReference type="EMBL" id="CAE0627639.1"/>
    </source>
</evidence>
<gene>
    <name evidence="1" type="ORF">HAKA00212_LOCUS6317</name>
</gene>
<proteinExistence type="predicted"/>
<dbReference type="EMBL" id="HBIU01013710">
    <property type="protein sequence ID" value="CAE0627639.1"/>
    <property type="molecule type" value="Transcribed_RNA"/>
</dbReference>
<protein>
    <submittedName>
        <fullName evidence="1">Uncharacterized protein</fullName>
    </submittedName>
</protein>
<reference evidence="1" key="1">
    <citation type="submission" date="2021-01" db="EMBL/GenBank/DDBJ databases">
        <authorList>
            <person name="Corre E."/>
            <person name="Pelletier E."/>
            <person name="Niang G."/>
            <person name="Scheremetjew M."/>
            <person name="Finn R."/>
            <person name="Kale V."/>
            <person name="Holt S."/>
            <person name="Cochrane G."/>
            <person name="Meng A."/>
            <person name="Brown T."/>
            <person name="Cohen L."/>
        </authorList>
    </citation>
    <scope>NUCLEOTIDE SEQUENCE</scope>
    <source>
        <strain evidence="1">CCMP3107</strain>
    </source>
</reference>
<organism evidence="1">
    <name type="scientific">Heterosigma akashiwo</name>
    <name type="common">Chromophytic alga</name>
    <name type="synonym">Heterosigma carterae</name>
    <dbReference type="NCBI Taxonomy" id="2829"/>
    <lineage>
        <taxon>Eukaryota</taxon>
        <taxon>Sar</taxon>
        <taxon>Stramenopiles</taxon>
        <taxon>Ochrophyta</taxon>
        <taxon>Raphidophyceae</taxon>
        <taxon>Chattonellales</taxon>
        <taxon>Chattonellaceae</taxon>
        <taxon>Heterosigma</taxon>
    </lineage>
</organism>
<accession>A0A6V1P4C5</accession>
<sequence length="100" mass="11381">MAPSILGQAFRKSALKKGLSSAAPLLRPYARASIRGLKKNAFVEEWNGKREITEQTFTYTGQTTRSLLMWMGVFPAFVYVMTKGELEKRDASKGKRREYM</sequence>
<dbReference type="AlphaFoldDB" id="A0A6V1P4C5"/>
<name>A0A6V1P4C5_HETAK</name>